<keyword evidence="1" id="KW-0812">Transmembrane</keyword>
<dbReference type="PATRIC" id="fig|55758.3.peg.257"/>
<keyword evidence="3" id="KW-1185">Reference proteome</keyword>
<evidence type="ECO:0000313" key="3">
    <source>
        <dbReference type="Proteomes" id="UP000077066"/>
    </source>
</evidence>
<dbReference type="Proteomes" id="UP000077066">
    <property type="component" value="Unassembled WGS sequence"/>
</dbReference>
<keyword evidence="1" id="KW-1133">Transmembrane helix</keyword>
<sequence length="161" mass="17726">MKFKIVMSFLIFLIGLTAMSAVSAHGVDVTEDNMIIVNETNAIETKKLVDSMDLDIKVYKFTANGDVEHILEHALENPNKKILAVAFQDTVTKYVEKHPTLSNRVTIIENSKADIKEGIINLNDSAKDSNGESMSIDYTTLVLVIVIIGMVAGIGVFVLKR</sequence>
<comment type="caution">
    <text evidence="2">The sequence shown here is derived from an EMBL/GenBank/DDBJ whole genome shotgun (WGS) entry which is preliminary data.</text>
</comment>
<protein>
    <submittedName>
        <fullName evidence="2">Uncharacterized protein</fullName>
    </submittedName>
</protein>
<dbReference type="RefSeq" id="WP_066970661.1">
    <property type="nucleotide sequence ID" value="NZ_LWMT01000029.1"/>
</dbReference>
<accession>A0A166F4Y6</accession>
<dbReference type="STRING" id="55758.MBFIL_02320"/>
<dbReference type="EMBL" id="LWMT01000029">
    <property type="protein sequence ID" value="KZX17319.1"/>
    <property type="molecule type" value="Genomic_DNA"/>
</dbReference>
<dbReference type="AlphaFoldDB" id="A0A166F4Y6"/>
<organism evidence="2 3">
    <name type="scientific">Methanobrevibacter filiformis</name>
    <dbReference type="NCBI Taxonomy" id="55758"/>
    <lineage>
        <taxon>Archaea</taxon>
        <taxon>Methanobacteriati</taxon>
        <taxon>Methanobacteriota</taxon>
        <taxon>Methanomada group</taxon>
        <taxon>Methanobacteria</taxon>
        <taxon>Methanobacteriales</taxon>
        <taxon>Methanobacteriaceae</taxon>
        <taxon>Methanobrevibacter</taxon>
    </lineage>
</organism>
<dbReference type="OrthoDB" id="70211at2157"/>
<proteinExistence type="predicted"/>
<name>A0A166F4Y6_9EURY</name>
<evidence type="ECO:0000256" key="1">
    <source>
        <dbReference type="SAM" id="Phobius"/>
    </source>
</evidence>
<evidence type="ECO:0000313" key="2">
    <source>
        <dbReference type="EMBL" id="KZX17319.1"/>
    </source>
</evidence>
<feature type="transmembrane region" description="Helical" evidence="1">
    <location>
        <begin position="138"/>
        <end position="159"/>
    </location>
</feature>
<gene>
    <name evidence="2" type="ORF">MBFIL_02320</name>
</gene>
<keyword evidence="1" id="KW-0472">Membrane</keyword>
<reference evidence="2 3" key="1">
    <citation type="submission" date="2016-04" db="EMBL/GenBank/DDBJ databases">
        <title>Genome sequence of Methanobrevibacter filiformis DSM 11501.</title>
        <authorList>
            <person name="Poehlein A."/>
            <person name="Seedorf H."/>
            <person name="Daniel R."/>
        </authorList>
    </citation>
    <scope>NUCLEOTIDE SEQUENCE [LARGE SCALE GENOMIC DNA]</scope>
    <source>
        <strain evidence="2 3">DSM 11501</strain>
    </source>
</reference>